<evidence type="ECO:0000313" key="2">
    <source>
        <dbReference type="EMBL" id="ASS76862.1"/>
    </source>
</evidence>
<dbReference type="KEGG" id="tab:CIG75_19205"/>
<dbReference type="InterPro" id="IPR007694">
    <property type="entry name" value="DNA_helicase_DnaB-like_C"/>
</dbReference>
<feature type="domain" description="SF4 helicase" evidence="1">
    <location>
        <begin position="192"/>
        <end position="462"/>
    </location>
</feature>
<dbReference type="InterPro" id="IPR016136">
    <property type="entry name" value="DNA_helicase_N/primase_C"/>
</dbReference>
<name>A0A223D5J3_9BACL</name>
<dbReference type="GO" id="GO:0005829">
    <property type="term" value="C:cytosol"/>
    <property type="evidence" value="ECO:0007669"/>
    <property type="project" value="TreeGrafter"/>
</dbReference>
<dbReference type="InterPro" id="IPR036185">
    <property type="entry name" value="DNA_heli_DnaB-like_N_sf"/>
</dbReference>
<dbReference type="Gene3D" id="3.40.50.300">
    <property type="entry name" value="P-loop containing nucleotide triphosphate hydrolases"/>
    <property type="match status" value="1"/>
</dbReference>
<sequence length="462" mass="52098">MTTAGEQIESTSPPLSESAINEKLLVGVLLQLATFQPEALSEAVQIVHPSDFQVRKNTQVVTAMMELDIEEKPYGVVEVYSRMGGGGETVQYLMDCEGFSRNYGHTFMVTDYAHKVREASERRRLIKAAEQIKALAMSGDYGTNRELFDKAESMLSAVEPLELTPTGPVPVTDKLSKYLDDLTERYQQAKNGEMPPMGLMTGLTDLDLLWTGLKPRKYYVFAARPAMGKTAFLLHILMSVVEQYDDVYAVMFSAEMAFDDEMINRMIANRGRIDQGKLQTAMLDEHDWGRVSGAVGRLNPRLMIDDTEGMTMTHIRREARKIRRQIGKDKKLIIAVDYLQLIEGPKQINDDEYRLNSYLSKQLNKMKKSLDATIIALSQLNRDLEKRADKRPGPSDIRGSGQIEQDADLIAFLYRDEVYNPDTDEKNVLEVITSKQRAGKIGVRKLIFAKEFGRIESFALGA</sequence>
<evidence type="ECO:0000259" key="1">
    <source>
        <dbReference type="PROSITE" id="PS51199"/>
    </source>
</evidence>
<dbReference type="Pfam" id="PF03796">
    <property type="entry name" value="DnaB_C"/>
    <property type="match status" value="1"/>
</dbReference>
<dbReference type="GO" id="GO:0003678">
    <property type="term" value="F:DNA helicase activity"/>
    <property type="evidence" value="ECO:0007669"/>
    <property type="project" value="InterPro"/>
</dbReference>
<dbReference type="OrthoDB" id="9773982at2"/>
<dbReference type="PANTHER" id="PTHR30153:SF2">
    <property type="entry name" value="REPLICATIVE DNA HELICASE"/>
    <property type="match status" value="1"/>
</dbReference>
<dbReference type="CDD" id="cd00984">
    <property type="entry name" value="DnaB_C"/>
    <property type="match status" value="1"/>
</dbReference>
<dbReference type="PANTHER" id="PTHR30153">
    <property type="entry name" value="REPLICATIVE DNA HELICASE DNAB"/>
    <property type="match status" value="1"/>
</dbReference>
<organism evidence="2 3">
    <name type="scientific">Tumebacillus algifaecis</name>
    <dbReference type="NCBI Taxonomy" id="1214604"/>
    <lineage>
        <taxon>Bacteria</taxon>
        <taxon>Bacillati</taxon>
        <taxon>Bacillota</taxon>
        <taxon>Bacilli</taxon>
        <taxon>Bacillales</taxon>
        <taxon>Alicyclobacillaceae</taxon>
        <taxon>Tumebacillus</taxon>
    </lineage>
</organism>
<dbReference type="InterPro" id="IPR027417">
    <property type="entry name" value="P-loop_NTPase"/>
</dbReference>
<dbReference type="GO" id="GO:0005524">
    <property type="term" value="F:ATP binding"/>
    <property type="evidence" value="ECO:0007669"/>
    <property type="project" value="InterPro"/>
</dbReference>
<gene>
    <name evidence="2" type="ORF">CIG75_19205</name>
</gene>
<dbReference type="EMBL" id="CP022657">
    <property type="protein sequence ID" value="ASS76862.1"/>
    <property type="molecule type" value="Genomic_DNA"/>
</dbReference>
<dbReference type="Gene3D" id="1.10.860.10">
    <property type="entry name" value="DNAb Helicase, Chain A"/>
    <property type="match status" value="1"/>
</dbReference>
<accession>A0A223D5J3</accession>
<dbReference type="Proteomes" id="UP000214688">
    <property type="component" value="Chromosome"/>
</dbReference>
<protein>
    <recommendedName>
        <fullName evidence="1">SF4 helicase domain-containing protein</fullName>
    </recommendedName>
</protein>
<dbReference type="GO" id="GO:0006260">
    <property type="term" value="P:DNA replication"/>
    <property type="evidence" value="ECO:0007669"/>
    <property type="project" value="InterPro"/>
</dbReference>
<dbReference type="SUPFAM" id="SSF52540">
    <property type="entry name" value="P-loop containing nucleoside triphosphate hydrolases"/>
    <property type="match status" value="1"/>
</dbReference>
<keyword evidence="3" id="KW-1185">Reference proteome</keyword>
<dbReference type="PROSITE" id="PS51199">
    <property type="entry name" value="SF4_HELICASE"/>
    <property type="match status" value="1"/>
</dbReference>
<dbReference type="SUPFAM" id="SSF48024">
    <property type="entry name" value="N-terminal domain of DnaB helicase"/>
    <property type="match status" value="1"/>
</dbReference>
<proteinExistence type="predicted"/>
<evidence type="ECO:0000313" key="3">
    <source>
        <dbReference type="Proteomes" id="UP000214688"/>
    </source>
</evidence>
<dbReference type="RefSeq" id="WP_094238089.1">
    <property type="nucleotide sequence ID" value="NZ_CP022657.1"/>
</dbReference>
<dbReference type="AlphaFoldDB" id="A0A223D5J3"/>
<reference evidence="2 3" key="1">
    <citation type="journal article" date="2015" name="Int. J. Syst. Evol. Microbiol.">
        <title>Tumebacillus algifaecis sp. nov., isolated from decomposing algal scum.</title>
        <authorList>
            <person name="Wu Y.F."/>
            <person name="Zhang B."/>
            <person name="Xing P."/>
            <person name="Wu Q.L."/>
            <person name="Liu S.J."/>
        </authorList>
    </citation>
    <scope>NUCLEOTIDE SEQUENCE [LARGE SCALE GENOMIC DNA]</scope>
    <source>
        <strain evidence="2 3">THMBR28</strain>
    </source>
</reference>